<evidence type="ECO:0000313" key="4">
    <source>
        <dbReference type="EMBL" id="AZP20892.1"/>
    </source>
</evidence>
<dbReference type="KEGG" id="saqu:EJC51_35380"/>
<reference evidence="4 5" key="1">
    <citation type="submission" date="2018-12" db="EMBL/GenBank/DDBJ databases">
        <authorList>
            <person name="Li K."/>
        </authorList>
    </citation>
    <scope>NUCLEOTIDE SEQUENCE [LARGE SCALE GENOMIC DNA]</scope>
    <source>
        <strain evidence="5">CR22</strain>
    </source>
</reference>
<dbReference type="Pfam" id="PF11611">
    <property type="entry name" value="DUF4352"/>
    <property type="match status" value="1"/>
</dbReference>
<dbReference type="AlphaFoldDB" id="A0A3S9I9A0"/>
<feature type="chain" id="PRO_5039621130" evidence="2">
    <location>
        <begin position="20"/>
        <end position="165"/>
    </location>
</feature>
<proteinExistence type="predicted"/>
<evidence type="ECO:0000256" key="1">
    <source>
        <dbReference type="ARBA" id="ARBA00022729"/>
    </source>
</evidence>
<evidence type="ECO:0000313" key="5">
    <source>
        <dbReference type="Proteomes" id="UP000280197"/>
    </source>
</evidence>
<name>A0A3S9I9A0_9ACTN</name>
<feature type="signal peptide" evidence="2">
    <location>
        <begin position="1"/>
        <end position="19"/>
    </location>
</feature>
<keyword evidence="5" id="KW-1185">Reference proteome</keyword>
<protein>
    <submittedName>
        <fullName evidence="4">DUF4352 domain-containing protein</fullName>
    </submittedName>
</protein>
<evidence type="ECO:0000259" key="3">
    <source>
        <dbReference type="Pfam" id="PF11611"/>
    </source>
</evidence>
<organism evidence="4 5">
    <name type="scientific">Streptomyces aquilus</name>
    <dbReference type="NCBI Taxonomy" id="2548456"/>
    <lineage>
        <taxon>Bacteria</taxon>
        <taxon>Bacillati</taxon>
        <taxon>Actinomycetota</taxon>
        <taxon>Actinomycetes</taxon>
        <taxon>Kitasatosporales</taxon>
        <taxon>Streptomycetaceae</taxon>
        <taxon>Streptomyces</taxon>
    </lineage>
</organism>
<dbReference type="RefSeq" id="WP_126274768.1">
    <property type="nucleotide sequence ID" value="NZ_CP034463.1"/>
</dbReference>
<dbReference type="EMBL" id="CP034463">
    <property type="protein sequence ID" value="AZP20892.1"/>
    <property type="molecule type" value="Genomic_DNA"/>
</dbReference>
<dbReference type="InterPro" id="IPR029051">
    <property type="entry name" value="DUF4352"/>
</dbReference>
<evidence type="ECO:0000256" key="2">
    <source>
        <dbReference type="SAM" id="SignalP"/>
    </source>
</evidence>
<dbReference type="InterPro" id="IPR029050">
    <property type="entry name" value="Immunoprotect_excell_Ig-like"/>
</dbReference>
<feature type="domain" description="DUF4352" evidence="3">
    <location>
        <begin position="43"/>
        <end position="147"/>
    </location>
</feature>
<accession>A0A3S9I9A0</accession>
<dbReference type="Proteomes" id="UP000280197">
    <property type="component" value="Chromosome"/>
</dbReference>
<gene>
    <name evidence="4" type="ORF">EJC51_35380</name>
</gene>
<dbReference type="Gene3D" id="2.60.40.1240">
    <property type="match status" value="1"/>
</dbReference>
<sequence length="165" mass="17121">MRRRTAPLLTCLLAAPALALAPVADPHVGDTVSLTGSEPGERLDVTVTKVVDPAPTNPDDFQPDAGNHYVAVQFRLKNTGTAVYHDSPSNGATVIDKAGQRFDSTLGDSAAGPAFPASVNVGPGKTALGFITFEVSDGSRIVTVQFAMNSGFADDVGEWTVPKPS</sequence>
<keyword evidence="1 2" id="KW-0732">Signal</keyword>